<comment type="caution">
    <text evidence="2">The sequence shown here is derived from an EMBL/GenBank/DDBJ whole genome shotgun (WGS) entry which is preliminary data.</text>
</comment>
<dbReference type="Proteomes" id="UP000317422">
    <property type="component" value="Unassembled WGS sequence"/>
</dbReference>
<keyword evidence="3" id="KW-1185">Reference proteome</keyword>
<organism evidence="2 3">
    <name type="scientific">Haloactinospora alba</name>
    <dbReference type="NCBI Taxonomy" id="405555"/>
    <lineage>
        <taxon>Bacteria</taxon>
        <taxon>Bacillati</taxon>
        <taxon>Actinomycetota</taxon>
        <taxon>Actinomycetes</taxon>
        <taxon>Streptosporangiales</taxon>
        <taxon>Nocardiopsidaceae</taxon>
        <taxon>Haloactinospora</taxon>
    </lineage>
</organism>
<reference evidence="2 3" key="1">
    <citation type="submission" date="2019-06" db="EMBL/GenBank/DDBJ databases">
        <title>Sequencing the genomes of 1000 actinobacteria strains.</title>
        <authorList>
            <person name="Klenk H.-P."/>
        </authorList>
    </citation>
    <scope>NUCLEOTIDE SEQUENCE [LARGE SCALE GENOMIC DNA]</scope>
    <source>
        <strain evidence="2 3">DSM 45015</strain>
    </source>
</reference>
<proteinExistence type="predicted"/>
<feature type="region of interest" description="Disordered" evidence="1">
    <location>
        <begin position="1"/>
        <end position="23"/>
    </location>
</feature>
<evidence type="ECO:0000313" key="3">
    <source>
        <dbReference type="Proteomes" id="UP000317422"/>
    </source>
</evidence>
<gene>
    <name evidence="2" type="ORF">FHX37_1048</name>
</gene>
<protein>
    <submittedName>
        <fullName evidence="2">Uncharacterized protein</fullName>
    </submittedName>
</protein>
<accession>A0A543NH24</accession>
<evidence type="ECO:0000313" key="2">
    <source>
        <dbReference type="EMBL" id="TQN31156.1"/>
    </source>
</evidence>
<dbReference type="EMBL" id="VFQC01000001">
    <property type="protein sequence ID" value="TQN31156.1"/>
    <property type="molecule type" value="Genomic_DNA"/>
</dbReference>
<dbReference type="RefSeq" id="WP_141922405.1">
    <property type="nucleotide sequence ID" value="NZ_VFQC01000001.1"/>
</dbReference>
<evidence type="ECO:0000256" key="1">
    <source>
        <dbReference type="SAM" id="MobiDB-lite"/>
    </source>
</evidence>
<sequence>MPEAATSCLEELSRRSGQTVPPYGDGLDDVRAALSPLIRQLAAQRPELAQDQEVVQWKT</sequence>
<dbReference type="AlphaFoldDB" id="A0A543NH24"/>
<name>A0A543NH24_9ACTN</name>